<dbReference type="GeneID" id="94838474"/>
<dbReference type="PANTHER" id="PTHR21444:SF14">
    <property type="entry name" value="COILED-COIL DOMAIN-CONTAINING PROTEIN 180"/>
    <property type="match status" value="1"/>
</dbReference>
<feature type="compositionally biased region" description="Basic and acidic residues" evidence="1">
    <location>
        <begin position="976"/>
        <end position="988"/>
    </location>
</feature>
<dbReference type="Pfam" id="PF14643">
    <property type="entry name" value="DUF4455"/>
    <property type="match status" value="1"/>
</dbReference>
<organism evidence="4 5">
    <name type="scientific">Tritrichomonas foetus</name>
    <dbReference type="NCBI Taxonomy" id="1144522"/>
    <lineage>
        <taxon>Eukaryota</taxon>
        <taxon>Metamonada</taxon>
        <taxon>Parabasalia</taxon>
        <taxon>Tritrichomonadida</taxon>
        <taxon>Tritrichomonadidae</taxon>
        <taxon>Tritrichomonas</taxon>
    </lineage>
</organism>
<reference evidence="4" key="1">
    <citation type="submission" date="2016-10" db="EMBL/GenBank/DDBJ databases">
        <authorList>
            <person name="Benchimol M."/>
            <person name="Almeida L.G."/>
            <person name="Vasconcelos A.T."/>
            <person name="Perreira-Neves A."/>
            <person name="Rosa I.A."/>
            <person name="Tasca T."/>
            <person name="Bogo M.R."/>
            <person name="de Souza W."/>
        </authorList>
    </citation>
    <scope>NUCLEOTIDE SEQUENCE [LARGE SCALE GENOMIC DNA]</scope>
    <source>
        <strain evidence="4">K</strain>
    </source>
</reference>
<feature type="region of interest" description="Disordered" evidence="1">
    <location>
        <begin position="1313"/>
        <end position="1348"/>
    </location>
</feature>
<evidence type="ECO:0000313" key="4">
    <source>
        <dbReference type="EMBL" id="OHT07376.1"/>
    </source>
</evidence>
<dbReference type="VEuPathDB" id="TrichDB:TRFO_24462"/>
<proteinExistence type="predicted"/>
<dbReference type="InterPro" id="IPR027914">
    <property type="entry name" value="DUF4456"/>
</dbReference>
<name>A0A1J4K916_9EUKA</name>
<evidence type="ECO:0000256" key="1">
    <source>
        <dbReference type="SAM" id="MobiDB-lite"/>
    </source>
</evidence>
<comment type="caution">
    <text evidence="4">The sequence shown here is derived from an EMBL/GenBank/DDBJ whole genome shotgun (WGS) entry which is preliminary data.</text>
</comment>
<accession>A0A1J4K916</accession>
<gene>
    <name evidence="4" type="ORF">TRFO_24462</name>
</gene>
<evidence type="ECO:0000313" key="5">
    <source>
        <dbReference type="Proteomes" id="UP000179807"/>
    </source>
</evidence>
<dbReference type="EMBL" id="MLAK01000699">
    <property type="protein sequence ID" value="OHT07376.1"/>
    <property type="molecule type" value="Genomic_DNA"/>
</dbReference>
<dbReference type="RefSeq" id="XP_068360512.1">
    <property type="nucleotide sequence ID" value="XM_068503770.1"/>
</dbReference>
<sequence length="1434" mass="164863">MISDKFVRYLKKVKMIDVEKEVALLPKTVSDEQTSANGALRRYQEKLVEQYLSVLSTFQKSTKDIAIECQNQLKARMNLFANQSNELKAKQESILSTLGTTSFTFDELKNQVNSIGENLILLSQQLREDIFAIYTGSFSKLKPVVDNAFSSCEVFLPQIPHQYSEKLPFEVKRLNESFLQTKQHLIQTMYTIEMSCREHALNINSQFIQRADEWKQNRFTTIVEEARKQLDPFNPIDFGTLYHDFHVDQSKFTHCFKKIVSNLALFSPPEHFNEGKLDEWWKEVTDILECHKNFITQFLSKFQEKVEERNQTNSQLVSSLEKELFELAPETDASQAMSELMPLYKQSQKYNNSLIEKLSKYWTARSESLLKTFESIRDFLKPLIDDYQKFIAETDENHQFVSQEMNEITNSSDSTINQLETELEQKSNEILVLVGEKDIQNHVVECKQILEKIEKQFHESYDKIISTFDTQPSLVCTLYEKIETNILNILKMKKTANSTEFEATSSFIGSLDQKKKSASLRSGRRAMKPKMDTKIGGASSFAFQTVNGAKYEEICSLELIPLFDDFLDEPSTPTSAAPARGGKGGGRGKNTPNRGRRGGAKPPARGKGGKGKTDDYEDVDAPEFILSEVVPKESDGTVSVWVYIPVNEEINEWLNNFRKTLISSICDEFTNRMRRASYSEERERLTDELNERMRVHAPRANAIELNVAQKRVNQIESRQAQLEKHFIRTTANFNKGISNLYASLEKRKALMTAECNKLKVFTENLEKQKATSSFSVVIQNFEISNKHFNSYFEKQTNDQNKEIENFITNFYSVNERFMKSVVLGNNSFSEEEKAHSNEYFERMKTSVEGIINDLKAKSNDVTNEITKLRSSVLEEFESALPHHKADVGFIETLRQIQHESKTKYEALLSRNKLMEADVERTLNNLVINENVDSQAKLIDLLKKLDDARISIIKRGIFLSIMKSKIEPEPIDSSLDLIRDTKSPKKTDRQGSTTPIDGKHSKSRSKQGKDSKPSKTQAPNSSEKAQLNKSGKQQQPQQDINSPNPNQSDLKNLTFKQQFDQFTEDYNNSINKVATEYYNNLKTRKLPITRPNIIHAQQNECIEACEEILKKSTQDFLLVVKDSCLRYRTQVQNSENIARELQKSMYHIFTMFYTELVAKDRAEAQINFDEEMKKLAKQRNTNKSKMSPDLADLNKLNELKQLIDSENDRSSRELECINNYSQQIVDCETKGMNMFSLHLPDFTQKLLSLFDKFVQKEDLVNGESTNISRKTMRELMKDKGRRSVAANNDPNGRPFHTRDWPTLSIVMDPIINQTICHPSTPSQNRQSDSHNSNRSVSLNKKKKPTKSGLLPIEEPVQQTQAQQMPILNSLDTSLNRGVIVERNNGYSEYETALGKRLDDFAVYLQTLKEETDAFSRYWTKCIYTLNPNLAKNIGE</sequence>
<evidence type="ECO:0000259" key="3">
    <source>
        <dbReference type="Pfam" id="PF14644"/>
    </source>
</evidence>
<dbReference type="OrthoDB" id="10545852at2759"/>
<dbReference type="PANTHER" id="PTHR21444">
    <property type="entry name" value="COILED-COIL DOMAIN-CONTAINING PROTEIN 180"/>
    <property type="match status" value="1"/>
</dbReference>
<feature type="region of interest" description="Disordered" evidence="1">
    <location>
        <begin position="1276"/>
        <end position="1298"/>
    </location>
</feature>
<feature type="domain" description="DUF4455" evidence="2">
    <location>
        <begin position="44"/>
        <end position="499"/>
    </location>
</feature>
<dbReference type="Pfam" id="PF14644">
    <property type="entry name" value="DUF4456"/>
    <property type="match status" value="1"/>
</dbReference>
<feature type="compositionally biased region" description="Polar residues" evidence="1">
    <location>
        <begin position="1313"/>
        <end position="1337"/>
    </location>
</feature>
<feature type="compositionally biased region" description="Polar residues" evidence="1">
    <location>
        <begin position="1013"/>
        <end position="1049"/>
    </location>
</feature>
<protein>
    <recommendedName>
        <fullName evidence="6">DUF4456 domain-containing protein</fullName>
    </recommendedName>
</protein>
<feature type="region of interest" description="Disordered" evidence="1">
    <location>
        <begin position="972"/>
        <end position="1049"/>
    </location>
</feature>
<feature type="domain" description="DUF4456" evidence="3">
    <location>
        <begin position="1070"/>
        <end position="1276"/>
    </location>
</feature>
<evidence type="ECO:0008006" key="6">
    <source>
        <dbReference type="Google" id="ProtNLM"/>
    </source>
</evidence>
<feature type="region of interest" description="Disordered" evidence="1">
    <location>
        <begin position="570"/>
        <end position="617"/>
    </location>
</feature>
<dbReference type="Proteomes" id="UP000179807">
    <property type="component" value="Unassembled WGS sequence"/>
</dbReference>
<evidence type="ECO:0000259" key="2">
    <source>
        <dbReference type="Pfam" id="PF14643"/>
    </source>
</evidence>
<dbReference type="InterPro" id="IPR028089">
    <property type="entry name" value="DUF4455"/>
</dbReference>
<keyword evidence="5" id="KW-1185">Reference proteome</keyword>